<keyword evidence="1" id="KW-1133">Transmembrane helix</keyword>
<sequence length="166" mass="17643">MLSLGEIVSVAAMVCGFLLQNYSEWRAGGPRYPETGGARRLLPPAGDCTRLLAVILVSAIVIFICLLSVALDAAWLVVAVAAALIVNAIAQLVGSFFTKSLLPGTLAGLIFMMPPSLWVIKTLGDGTGWLPIAIGPLLSVPLLVGIWWLAAFASHRIISKTHRNRL</sequence>
<dbReference type="Pfam" id="PF13787">
    <property type="entry name" value="HXXEE"/>
    <property type="match status" value="1"/>
</dbReference>
<evidence type="ECO:0000313" key="2">
    <source>
        <dbReference type="EMBL" id="RJE85476.1"/>
    </source>
</evidence>
<gene>
    <name evidence="2" type="ORF">D3P04_10775</name>
</gene>
<dbReference type="EMBL" id="QZCG01000006">
    <property type="protein sequence ID" value="RJE85476.1"/>
    <property type="molecule type" value="Genomic_DNA"/>
</dbReference>
<feature type="transmembrane region" description="Helical" evidence="1">
    <location>
        <begin position="101"/>
        <end position="120"/>
    </location>
</feature>
<feature type="transmembrane region" description="Helical" evidence="1">
    <location>
        <begin position="49"/>
        <end position="69"/>
    </location>
</feature>
<keyword evidence="1" id="KW-0472">Membrane</keyword>
<accession>A0A418SWZ4</accession>
<feature type="transmembrane region" description="Helical" evidence="1">
    <location>
        <begin position="75"/>
        <end position="94"/>
    </location>
</feature>
<feature type="transmembrane region" description="Helical" evidence="1">
    <location>
        <begin position="132"/>
        <end position="153"/>
    </location>
</feature>
<evidence type="ECO:0000313" key="3">
    <source>
        <dbReference type="Proteomes" id="UP000284202"/>
    </source>
</evidence>
<organism evidence="2 3">
    <name type="scientific">Paracoccus onubensis</name>
    <dbReference type="NCBI Taxonomy" id="1675788"/>
    <lineage>
        <taxon>Bacteria</taxon>
        <taxon>Pseudomonadati</taxon>
        <taxon>Pseudomonadota</taxon>
        <taxon>Alphaproteobacteria</taxon>
        <taxon>Rhodobacterales</taxon>
        <taxon>Paracoccaceae</taxon>
        <taxon>Paracoccus</taxon>
    </lineage>
</organism>
<dbReference type="Proteomes" id="UP000284202">
    <property type="component" value="Unassembled WGS sequence"/>
</dbReference>
<protein>
    <submittedName>
        <fullName evidence="2">HXXEE domain-containing protein</fullName>
    </submittedName>
</protein>
<name>A0A418SWZ4_9RHOB</name>
<reference evidence="3" key="1">
    <citation type="submission" date="2018-09" db="EMBL/GenBank/DDBJ databases">
        <title>Acidovorax cavernicola nov. sp. isolated from Gruta de las Maravillas (Aracena, Spain).</title>
        <authorList>
            <person name="Jurado V."/>
            <person name="Gutierrez-Patricio S."/>
            <person name="Gonzalez-Pimentel J.L."/>
            <person name="Miller A.Z."/>
            <person name="Laiz L."/>
            <person name="Saiz-Jimenez C."/>
        </authorList>
    </citation>
    <scope>NUCLEOTIDE SEQUENCE [LARGE SCALE GENOMIC DNA]</scope>
    <source>
        <strain evidence="3">1011MAR3C25</strain>
    </source>
</reference>
<keyword evidence="3" id="KW-1185">Reference proteome</keyword>
<comment type="caution">
    <text evidence="2">The sequence shown here is derived from an EMBL/GenBank/DDBJ whole genome shotgun (WGS) entry which is preliminary data.</text>
</comment>
<dbReference type="InterPro" id="IPR025671">
    <property type="entry name" value="HXXEE"/>
</dbReference>
<dbReference type="AlphaFoldDB" id="A0A418SWZ4"/>
<keyword evidence="1" id="KW-0812">Transmembrane</keyword>
<proteinExistence type="predicted"/>
<dbReference type="RefSeq" id="WP_182912808.1">
    <property type="nucleotide sequence ID" value="NZ_QZCG01000006.1"/>
</dbReference>
<evidence type="ECO:0000256" key="1">
    <source>
        <dbReference type="SAM" id="Phobius"/>
    </source>
</evidence>